<sequence>MKRIPYKVFSLLAIFVLLICLFVFYLGKPDRISNKFAGNLFDYPLPKETTLIEKKQYNGRNWVDSGGSGGFWNVVAFMKLHTNLPKSEIVKYYKAAGKFPYPDSKQQEVQVEIYFEDDRKLVEEREGAYYLTKGGSHQTVDNMDVNEQVGLSNEVIIQIVSGFKYFQID</sequence>
<comment type="caution">
    <text evidence="2">The sequence shown here is derived from an EMBL/GenBank/DDBJ whole genome shotgun (WGS) entry which is preliminary data.</text>
</comment>
<evidence type="ECO:0008006" key="4">
    <source>
        <dbReference type="Google" id="ProtNLM"/>
    </source>
</evidence>
<proteinExistence type="predicted"/>
<name>A0ABV9F7Q5_9BACL</name>
<keyword evidence="1" id="KW-0812">Transmembrane</keyword>
<evidence type="ECO:0000313" key="3">
    <source>
        <dbReference type="Proteomes" id="UP001596028"/>
    </source>
</evidence>
<organism evidence="2 3">
    <name type="scientific">Cohnella hongkongensis</name>
    <dbReference type="NCBI Taxonomy" id="178337"/>
    <lineage>
        <taxon>Bacteria</taxon>
        <taxon>Bacillati</taxon>
        <taxon>Bacillota</taxon>
        <taxon>Bacilli</taxon>
        <taxon>Bacillales</taxon>
        <taxon>Paenibacillaceae</taxon>
        <taxon>Cohnella</taxon>
    </lineage>
</organism>
<keyword evidence="1" id="KW-0472">Membrane</keyword>
<dbReference type="Proteomes" id="UP001596028">
    <property type="component" value="Unassembled WGS sequence"/>
</dbReference>
<evidence type="ECO:0000313" key="2">
    <source>
        <dbReference type="EMBL" id="MFC4597055.1"/>
    </source>
</evidence>
<keyword evidence="3" id="KW-1185">Reference proteome</keyword>
<accession>A0ABV9F7Q5</accession>
<gene>
    <name evidence="2" type="ORF">ACFO3S_02285</name>
</gene>
<dbReference type="EMBL" id="JBHSEP010000001">
    <property type="protein sequence ID" value="MFC4597055.1"/>
    <property type="molecule type" value="Genomic_DNA"/>
</dbReference>
<protein>
    <recommendedName>
        <fullName evidence="4">DUF4944 domain-containing protein</fullName>
    </recommendedName>
</protein>
<dbReference type="RefSeq" id="WP_378091788.1">
    <property type="nucleotide sequence ID" value="NZ_JBHSEP010000001.1"/>
</dbReference>
<reference evidence="3" key="1">
    <citation type="journal article" date="2019" name="Int. J. Syst. Evol. Microbiol.">
        <title>The Global Catalogue of Microorganisms (GCM) 10K type strain sequencing project: providing services to taxonomists for standard genome sequencing and annotation.</title>
        <authorList>
            <consortium name="The Broad Institute Genomics Platform"/>
            <consortium name="The Broad Institute Genome Sequencing Center for Infectious Disease"/>
            <person name="Wu L."/>
            <person name="Ma J."/>
        </authorList>
    </citation>
    <scope>NUCLEOTIDE SEQUENCE [LARGE SCALE GENOMIC DNA]</scope>
    <source>
        <strain evidence="3">CCUG 49571</strain>
    </source>
</reference>
<keyword evidence="1" id="KW-1133">Transmembrane helix</keyword>
<evidence type="ECO:0000256" key="1">
    <source>
        <dbReference type="SAM" id="Phobius"/>
    </source>
</evidence>
<feature type="transmembrane region" description="Helical" evidence="1">
    <location>
        <begin position="6"/>
        <end position="26"/>
    </location>
</feature>